<feature type="region of interest" description="Disordered" evidence="1">
    <location>
        <begin position="748"/>
        <end position="773"/>
    </location>
</feature>
<proteinExistence type="predicted"/>
<reference evidence="2 3" key="2">
    <citation type="submission" date="2020-05" db="EMBL/GenBank/DDBJ databases">
        <authorList>
            <person name="Khan S.A."/>
            <person name="Jeon C.O."/>
            <person name="Chun B.H."/>
        </authorList>
    </citation>
    <scope>NUCLEOTIDE SEQUENCE [LARGE SCALE GENOMIC DNA]</scope>
    <source>
        <strain evidence="2 3">H242</strain>
    </source>
</reference>
<protein>
    <recommendedName>
        <fullName evidence="4">LEPR-XLL domain-containing protein</fullName>
    </recommendedName>
</protein>
<dbReference type="EMBL" id="CP053418">
    <property type="protein sequence ID" value="QJW84671.1"/>
    <property type="molecule type" value="Genomic_DNA"/>
</dbReference>
<feature type="region of interest" description="Disordered" evidence="1">
    <location>
        <begin position="83"/>
        <end position="144"/>
    </location>
</feature>
<evidence type="ECO:0000256" key="1">
    <source>
        <dbReference type="SAM" id="MobiDB-lite"/>
    </source>
</evidence>
<organism evidence="2 3">
    <name type="scientific">Ramlibacter terrae</name>
    <dbReference type="NCBI Taxonomy" id="2732511"/>
    <lineage>
        <taxon>Bacteria</taxon>
        <taxon>Pseudomonadati</taxon>
        <taxon>Pseudomonadota</taxon>
        <taxon>Betaproteobacteria</taxon>
        <taxon>Burkholderiales</taxon>
        <taxon>Comamonadaceae</taxon>
        <taxon>Ramlibacter</taxon>
    </lineage>
</organism>
<gene>
    <name evidence="2" type="ORF">HK414_16120</name>
</gene>
<accession>A0ABX6P3H1</accession>
<feature type="compositionally biased region" description="Basic and acidic residues" evidence="1">
    <location>
        <begin position="100"/>
        <end position="126"/>
    </location>
</feature>
<dbReference type="Proteomes" id="UP000500826">
    <property type="component" value="Chromosome"/>
</dbReference>
<sequence>MADQNAPARKWMALQASAASAGFVGVDGLVIAGESLSVQVNSAAADGSIVDFAADALEVATGTSSFLTLDMDGADGELLRATGHRPWTSSASSGRGRFRHREEEQRSHAVRRRGGEGRRRPADDRRHRPRRLRRHQRRHRRRAGPALDDVEFGLALMSERVAPGAAAGRSWTSLKAGAASVAFVGIEGIEVEATNLFVEINKGSVPQGPVVDHAATPLFVATGPLETDTIKFDMRGSRGELLRAGGELDIDLFGFVQMTSEFAFEKSSTHVVLNDPAATEVEVDLLTLGASGARLFAGVNGGTDDAMGPELTNVDFALAMMSDKAMPSRKWTAMYADVGSAGFVGLPGFELAVTDLELEINRASAVDGTVVDFRASPLPVSIGDVETLDLALDGSKGDSLKATGHLTIAVGGFFTVDGEFGIEKRSQKVTLSDGSEIDVDLLSIGGSGIDAFAGINADSEDEGDRPGLGLGDVDFAVALMTDKANPAHKYTAVQASAGLAAFVGIEDMTLEVSDFSVDINKGVLVAAVPPSVIKVNTQLGLQIDAATGSVEFQKGATTATAAVGSALSNAQVIANLKAAIGSLAGVGASNVQVTGTRIGGYTVEFIGTLSGVDVTGITANAGAVSASGSVAATVPAQGGVDEVKQITIEALRGDVPAVDVSVTQAVAMALGVSEIKSLVFSTPYSTTGTYTIALAGGGSPQTVRFHQNDVENNKAAIKKALQDLFGVTAGITVSFDQNHRGGHRYDIAFSGTTPTGTSPTSRSSRPCPATSRR</sequence>
<reference evidence="2 3" key="1">
    <citation type="submission" date="2020-05" db="EMBL/GenBank/DDBJ databases">
        <title>Ramlibacter rhizophilus sp. nov., isolated from rhizosphere soil of national flower Mugunghwa from South Korea.</title>
        <authorList>
            <person name="Zheng-Fei Y."/>
            <person name="Huan T."/>
        </authorList>
    </citation>
    <scope>NUCLEOTIDE SEQUENCE [LARGE SCALE GENOMIC DNA]</scope>
    <source>
        <strain evidence="2 3">H242</strain>
    </source>
</reference>
<evidence type="ECO:0000313" key="2">
    <source>
        <dbReference type="EMBL" id="QJW84671.1"/>
    </source>
</evidence>
<evidence type="ECO:0000313" key="3">
    <source>
        <dbReference type="Proteomes" id="UP000500826"/>
    </source>
</evidence>
<evidence type="ECO:0008006" key="4">
    <source>
        <dbReference type="Google" id="ProtNLM"/>
    </source>
</evidence>
<feature type="compositionally biased region" description="Basic residues" evidence="1">
    <location>
        <begin position="127"/>
        <end position="143"/>
    </location>
</feature>
<feature type="compositionally biased region" description="Low complexity" evidence="1">
    <location>
        <begin position="750"/>
        <end position="773"/>
    </location>
</feature>
<name>A0ABX6P3H1_9BURK</name>
<keyword evidence="3" id="KW-1185">Reference proteome</keyword>